<dbReference type="PANTHER" id="PTHR43884:SF20">
    <property type="entry name" value="ACYL-COA DEHYDROGENASE FADE28"/>
    <property type="match status" value="1"/>
</dbReference>
<evidence type="ECO:0000256" key="1">
    <source>
        <dbReference type="ARBA" id="ARBA00001974"/>
    </source>
</evidence>
<dbReference type="AlphaFoldDB" id="A0A2S5TA59"/>
<dbReference type="GO" id="GO:0050660">
    <property type="term" value="F:flavin adenine dinucleotide binding"/>
    <property type="evidence" value="ECO:0007669"/>
    <property type="project" value="InterPro"/>
</dbReference>
<keyword evidence="5" id="KW-0560">Oxidoreductase</keyword>
<evidence type="ECO:0000256" key="5">
    <source>
        <dbReference type="ARBA" id="ARBA00023002"/>
    </source>
</evidence>
<dbReference type="InterPro" id="IPR009075">
    <property type="entry name" value="AcylCo_DH/oxidase_C"/>
</dbReference>
<evidence type="ECO:0000259" key="6">
    <source>
        <dbReference type="Pfam" id="PF00441"/>
    </source>
</evidence>
<evidence type="ECO:0000256" key="3">
    <source>
        <dbReference type="ARBA" id="ARBA00022630"/>
    </source>
</evidence>
<dbReference type="Gene3D" id="1.10.540.10">
    <property type="entry name" value="Acyl-CoA dehydrogenase/oxidase, N-terminal domain"/>
    <property type="match status" value="1"/>
</dbReference>
<dbReference type="Pfam" id="PF02771">
    <property type="entry name" value="Acyl-CoA_dh_N"/>
    <property type="match status" value="1"/>
</dbReference>
<accession>A0A2S5TA59</accession>
<keyword evidence="9" id="KW-1185">Reference proteome</keyword>
<dbReference type="Pfam" id="PF00441">
    <property type="entry name" value="Acyl-CoA_dh_1"/>
    <property type="match status" value="1"/>
</dbReference>
<proteinExistence type="inferred from homology"/>
<keyword evidence="4" id="KW-0274">FAD</keyword>
<dbReference type="SUPFAM" id="SSF47203">
    <property type="entry name" value="Acyl-CoA dehydrogenase C-terminal domain-like"/>
    <property type="match status" value="1"/>
</dbReference>
<name>A0A2S5TA59_9GAMM</name>
<dbReference type="SUPFAM" id="SSF56645">
    <property type="entry name" value="Acyl-CoA dehydrogenase NM domain-like"/>
    <property type="match status" value="1"/>
</dbReference>
<protein>
    <submittedName>
        <fullName evidence="8">Acyl-CoA dehydrogenase</fullName>
    </submittedName>
</protein>
<evidence type="ECO:0000313" key="8">
    <source>
        <dbReference type="EMBL" id="PPE71883.1"/>
    </source>
</evidence>
<keyword evidence="3" id="KW-0285">Flavoprotein</keyword>
<comment type="caution">
    <text evidence="8">The sequence shown here is derived from an EMBL/GenBank/DDBJ whole genome shotgun (WGS) entry which is preliminary data.</text>
</comment>
<organism evidence="8 9">
    <name type="scientific">Solimonas fluminis</name>
    <dbReference type="NCBI Taxonomy" id="2086571"/>
    <lineage>
        <taxon>Bacteria</taxon>
        <taxon>Pseudomonadati</taxon>
        <taxon>Pseudomonadota</taxon>
        <taxon>Gammaproteobacteria</taxon>
        <taxon>Nevskiales</taxon>
        <taxon>Nevskiaceae</taxon>
        <taxon>Solimonas</taxon>
    </lineage>
</organism>
<evidence type="ECO:0000256" key="4">
    <source>
        <dbReference type="ARBA" id="ARBA00022827"/>
    </source>
</evidence>
<sequence length="335" mass="35271">MIQLRDSARQVLGEAGLAASESKTWPLVLELGWLLVAVPEELGGLGQGLAGACAFHEEFGRSLAAAPYLPAMLAIDAACAAGKADWVERFATRDFVTAPLADPALTLSDGKLGGTASAVPSADLAGHVLLCADDCVALVSLKQAGVEWRERPTWDATRRLFDLRLSGVELDPGLVLARGEAARALARRLAAQRDFALAADAVGGAAALLDSTVEYLRTRRQFGRPLALFQALKHRCADLKAQVAGAEALLAETLSRAGDDLASPAAERAGQAAKLQACAVYARVAEEALQLHGGIGMTAEHLCHLYLKRALLNEHLGRGGNRYDLDLAEALMAVP</sequence>
<evidence type="ECO:0000256" key="2">
    <source>
        <dbReference type="ARBA" id="ARBA00009347"/>
    </source>
</evidence>
<dbReference type="InterPro" id="IPR037069">
    <property type="entry name" value="AcylCoA_DH/ox_N_sf"/>
</dbReference>
<feature type="domain" description="Acyl-CoA dehydrogenase/oxidase N-terminal" evidence="7">
    <location>
        <begin position="23"/>
        <end position="75"/>
    </location>
</feature>
<comment type="cofactor">
    <cofactor evidence="1">
        <name>FAD</name>
        <dbReference type="ChEBI" id="CHEBI:57692"/>
    </cofactor>
</comment>
<dbReference type="InterPro" id="IPR013786">
    <property type="entry name" value="AcylCoA_DH/ox_N"/>
</dbReference>
<dbReference type="OrthoDB" id="7328575at2"/>
<evidence type="ECO:0000313" key="9">
    <source>
        <dbReference type="Proteomes" id="UP000238220"/>
    </source>
</evidence>
<dbReference type="GO" id="GO:0003995">
    <property type="term" value="F:acyl-CoA dehydrogenase activity"/>
    <property type="evidence" value="ECO:0007669"/>
    <property type="project" value="TreeGrafter"/>
</dbReference>
<dbReference type="EMBL" id="PSNW01000019">
    <property type="protein sequence ID" value="PPE71883.1"/>
    <property type="molecule type" value="Genomic_DNA"/>
</dbReference>
<dbReference type="InterPro" id="IPR036250">
    <property type="entry name" value="AcylCo_DH-like_C"/>
</dbReference>
<gene>
    <name evidence="8" type="ORF">C3942_21325</name>
</gene>
<dbReference type="Proteomes" id="UP000238220">
    <property type="component" value="Unassembled WGS sequence"/>
</dbReference>
<reference evidence="8 9" key="1">
    <citation type="submission" date="2018-02" db="EMBL/GenBank/DDBJ databases">
        <title>Genome sequencing of Solimonas sp. HR-BB.</title>
        <authorList>
            <person name="Lee Y."/>
            <person name="Jeon C.O."/>
        </authorList>
    </citation>
    <scope>NUCLEOTIDE SEQUENCE [LARGE SCALE GENOMIC DNA]</scope>
    <source>
        <strain evidence="8 9">HR-BB</strain>
    </source>
</reference>
<dbReference type="PANTHER" id="PTHR43884">
    <property type="entry name" value="ACYL-COA DEHYDROGENASE"/>
    <property type="match status" value="1"/>
</dbReference>
<dbReference type="InterPro" id="IPR009100">
    <property type="entry name" value="AcylCoA_DH/oxidase_NM_dom_sf"/>
</dbReference>
<evidence type="ECO:0000259" key="7">
    <source>
        <dbReference type="Pfam" id="PF02771"/>
    </source>
</evidence>
<dbReference type="Gene3D" id="1.20.140.10">
    <property type="entry name" value="Butyryl-CoA Dehydrogenase, subunit A, domain 3"/>
    <property type="match status" value="1"/>
</dbReference>
<comment type="similarity">
    <text evidence="2">Belongs to the acyl-CoA dehydrogenase family.</text>
</comment>
<feature type="domain" description="Acyl-CoA dehydrogenase/oxidase C-terminal" evidence="6">
    <location>
        <begin position="195"/>
        <end position="316"/>
    </location>
</feature>